<dbReference type="Proteomes" id="UP000007875">
    <property type="component" value="Unassembled WGS sequence"/>
</dbReference>
<dbReference type="Ensembl" id="ENSCSAVT00000007662.1">
    <property type="protein sequence ID" value="ENSCSAVP00000007563.1"/>
    <property type="gene ID" value="ENSCSAVG00000004518.1"/>
</dbReference>
<dbReference type="GO" id="GO:0034464">
    <property type="term" value="C:BBSome"/>
    <property type="evidence" value="ECO:0007669"/>
    <property type="project" value="InterPro"/>
</dbReference>
<proteinExistence type="predicted"/>
<dbReference type="OMA" id="RIQCDEY"/>
<dbReference type="InParanoid" id="H2YQF5"/>
<accession>H2YQF5</accession>
<dbReference type="GO" id="GO:0060271">
    <property type="term" value="P:cilium assembly"/>
    <property type="evidence" value="ECO:0007669"/>
    <property type="project" value="TreeGrafter"/>
</dbReference>
<reference evidence="4" key="1">
    <citation type="submission" date="2003-08" db="EMBL/GenBank/DDBJ databases">
        <authorList>
            <person name="Birren B."/>
            <person name="Nusbaum C."/>
            <person name="Abebe A."/>
            <person name="Abouelleil A."/>
            <person name="Adekoya E."/>
            <person name="Ait-zahra M."/>
            <person name="Allen N."/>
            <person name="Allen T."/>
            <person name="An P."/>
            <person name="Anderson M."/>
            <person name="Anderson S."/>
            <person name="Arachchi H."/>
            <person name="Armbruster J."/>
            <person name="Bachantsang P."/>
            <person name="Baldwin J."/>
            <person name="Barry A."/>
            <person name="Bayul T."/>
            <person name="Blitshsteyn B."/>
            <person name="Bloom T."/>
            <person name="Blye J."/>
            <person name="Boguslavskiy L."/>
            <person name="Borowsky M."/>
            <person name="Boukhgalter B."/>
            <person name="Brunache A."/>
            <person name="Butler J."/>
            <person name="Calixte N."/>
            <person name="Calvo S."/>
            <person name="Camarata J."/>
            <person name="Campo K."/>
            <person name="Chang J."/>
            <person name="Cheshatsang Y."/>
            <person name="Citroen M."/>
            <person name="Collymore A."/>
            <person name="Considine T."/>
            <person name="Cook A."/>
            <person name="Cooke P."/>
            <person name="Corum B."/>
            <person name="Cuomo C."/>
            <person name="David R."/>
            <person name="Dawoe T."/>
            <person name="Degray S."/>
            <person name="Dodge S."/>
            <person name="Dooley K."/>
            <person name="Dorje P."/>
            <person name="Dorjee K."/>
            <person name="Dorris L."/>
            <person name="Duffey N."/>
            <person name="Dupes A."/>
            <person name="Elkins T."/>
            <person name="Engels R."/>
            <person name="Erickson J."/>
            <person name="Farina A."/>
            <person name="Faro S."/>
            <person name="Ferreira P."/>
            <person name="Fischer H."/>
            <person name="Fitzgerald M."/>
            <person name="Foley K."/>
            <person name="Gage D."/>
            <person name="Galagan J."/>
            <person name="Gearin G."/>
            <person name="Gnerre S."/>
            <person name="Gnirke A."/>
            <person name="Goyette A."/>
            <person name="Graham J."/>
            <person name="Grandbois E."/>
            <person name="Gyaltsen K."/>
            <person name="Hafez N."/>
            <person name="Hagopian D."/>
            <person name="Hagos B."/>
            <person name="Hall J."/>
            <person name="Hatcher B."/>
            <person name="Heller A."/>
            <person name="Higgins H."/>
            <person name="Honan T."/>
            <person name="Horn A."/>
            <person name="Houde N."/>
            <person name="Hughes L."/>
            <person name="Hulme W."/>
            <person name="Husby E."/>
            <person name="Iliev I."/>
            <person name="Jaffe D."/>
            <person name="Jones C."/>
            <person name="Kamal M."/>
            <person name="Kamat A."/>
            <person name="Kamvysselis M."/>
            <person name="Karlsson E."/>
            <person name="Kells C."/>
            <person name="Kieu A."/>
            <person name="Kisner P."/>
            <person name="Kodira C."/>
            <person name="Kulbokas E."/>
            <person name="Labutti K."/>
            <person name="Lama D."/>
            <person name="Landers T."/>
            <person name="Leger J."/>
            <person name="Levine S."/>
            <person name="Lewis D."/>
            <person name="Lewis T."/>
            <person name="Lindblad-toh K."/>
            <person name="Liu X."/>
            <person name="Lokyitsang T."/>
            <person name="Lokyitsang Y."/>
            <person name="Lucien O."/>
            <person name="Lui A."/>
            <person name="Ma L.J."/>
            <person name="Mabbitt R."/>
            <person name="Macdonald J."/>
            <person name="Maclean C."/>
            <person name="Major J."/>
            <person name="Manning J."/>
            <person name="Marabella R."/>
            <person name="Maru K."/>
            <person name="Matthews C."/>
            <person name="Mauceli E."/>
            <person name="Mccarthy M."/>
            <person name="Mcdonough S."/>
            <person name="Mcghee T."/>
            <person name="Meldrim J."/>
            <person name="Meneus L."/>
            <person name="Mesirov J."/>
            <person name="Mihalev A."/>
            <person name="Mihova T."/>
            <person name="Mikkelsen T."/>
            <person name="Mlenga V."/>
            <person name="Moru K."/>
            <person name="Mozes J."/>
            <person name="Mulrain L."/>
            <person name="Munson G."/>
            <person name="Naylor J."/>
            <person name="Newes C."/>
            <person name="Nguyen C."/>
            <person name="Nguyen N."/>
            <person name="Nguyen T."/>
            <person name="Nicol R."/>
            <person name="Nielsen C."/>
            <person name="Nizzari M."/>
            <person name="Norbu C."/>
            <person name="Norbu N."/>
            <person name="O'donnell P."/>
            <person name="Okoawo O."/>
            <person name="O'leary S."/>
            <person name="Omotosho B."/>
            <person name="O'neill K."/>
            <person name="Osman S."/>
            <person name="Parker S."/>
            <person name="Perrin D."/>
            <person name="Phunkhang P."/>
            <person name="Piqani B."/>
            <person name="Purcell S."/>
            <person name="Rachupka T."/>
            <person name="Ramasamy U."/>
            <person name="Rameau R."/>
            <person name="Ray V."/>
            <person name="Raymond C."/>
            <person name="Retta R."/>
            <person name="Richardson S."/>
            <person name="Rise C."/>
            <person name="Rodriguez J."/>
            <person name="Rogers J."/>
            <person name="Rogov P."/>
            <person name="Rutman M."/>
            <person name="Schupbach R."/>
            <person name="Seaman C."/>
            <person name="Settipalli S."/>
            <person name="Sharpe T."/>
            <person name="Sheridan J."/>
            <person name="Sherpa N."/>
            <person name="Shi J."/>
            <person name="Smirnov S."/>
            <person name="Smith C."/>
            <person name="Sougnez C."/>
            <person name="Spencer B."/>
            <person name="Stalker J."/>
            <person name="Stange-thomann N."/>
            <person name="Stavropoulos S."/>
            <person name="Stetson K."/>
            <person name="Stone C."/>
            <person name="Stone S."/>
            <person name="Stubbs M."/>
            <person name="Talamas J."/>
            <person name="Tchuinga P."/>
            <person name="Tenzing P."/>
            <person name="Tesfaye S."/>
            <person name="Theodore J."/>
            <person name="Thoulutsang Y."/>
            <person name="Topham K."/>
            <person name="Towey S."/>
            <person name="Tsamla T."/>
            <person name="Tsomo N."/>
            <person name="Vallee D."/>
            <person name="Vassiliev H."/>
            <person name="Venkataraman V."/>
            <person name="Vinson J."/>
            <person name="Vo A."/>
            <person name="Wade C."/>
            <person name="Wang S."/>
            <person name="Wangchuk T."/>
            <person name="Wangdi T."/>
            <person name="Whittaker C."/>
            <person name="Wilkinson J."/>
            <person name="Wu Y."/>
            <person name="Wyman D."/>
            <person name="Yadav S."/>
            <person name="Yang S."/>
            <person name="Yang X."/>
            <person name="Yeager S."/>
            <person name="Yee E."/>
            <person name="Young G."/>
            <person name="Zainoun J."/>
            <person name="Zembeck L."/>
            <person name="Zimmer A."/>
            <person name="Zody M."/>
            <person name="Lander E."/>
        </authorList>
    </citation>
    <scope>NUCLEOTIDE SEQUENCE [LARGE SCALE GENOMIC DNA]</scope>
</reference>
<dbReference type="PANTHER" id="PTHR20991:SF0">
    <property type="entry name" value="PROTEIN PTHB1"/>
    <property type="match status" value="1"/>
</dbReference>
<feature type="domain" description="PTHB1 platform" evidence="1">
    <location>
        <begin position="15"/>
        <end position="112"/>
    </location>
</feature>
<dbReference type="GO" id="GO:0016020">
    <property type="term" value="C:membrane"/>
    <property type="evidence" value="ECO:0007669"/>
    <property type="project" value="TreeGrafter"/>
</dbReference>
<evidence type="ECO:0000313" key="4">
    <source>
        <dbReference type="Proteomes" id="UP000007875"/>
    </source>
</evidence>
<dbReference type="eggNOG" id="KOG3679">
    <property type="taxonomic scope" value="Eukaryota"/>
</dbReference>
<evidence type="ECO:0000259" key="1">
    <source>
        <dbReference type="Pfam" id="PF23337"/>
    </source>
</evidence>
<dbReference type="GeneTree" id="ENSGT00390000000803"/>
<dbReference type="InterPro" id="IPR055363">
    <property type="entry name" value="PTHB1_hp_dom"/>
</dbReference>
<dbReference type="InterPro" id="IPR055362">
    <property type="entry name" value="PTHB1_pf_dom"/>
</dbReference>
<protein>
    <submittedName>
        <fullName evidence="3">Uncharacterized protein</fullName>
    </submittedName>
</protein>
<dbReference type="Pfam" id="PF23337">
    <property type="entry name" value="PTHB1_pf"/>
    <property type="match status" value="1"/>
</dbReference>
<organism evidence="3 4">
    <name type="scientific">Ciona savignyi</name>
    <name type="common">Pacific transparent sea squirt</name>
    <dbReference type="NCBI Taxonomy" id="51511"/>
    <lineage>
        <taxon>Eukaryota</taxon>
        <taxon>Metazoa</taxon>
        <taxon>Chordata</taxon>
        <taxon>Tunicata</taxon>
        <taxon>Ascidiacea</taxon>
        <taxon>Phlebobranchia</taxon>
        <taxon>Cionidae</taxon>
        <taxon>Ciona</taxon>
    </lineage>
</organism>
<dbReference type="STRING" id="51511.ENSCSAVP00000007563"/>
<dbReference type="Pfam" id="PF23338">
    <property type="entry name" value="PTHB1_hp"/>
    <property type="match status" value="1"/>
</dbReference>
<evidence type="ECO:0000259" key="2">
    <source>
        <dbReference type="Pfam" id="PF23338"/>
    </source>
</evidence>
<dbReference type="PANTHER" id="PTHR20991">
    <property type="entry name" value="PARATHYROID HORMONE-RESPONSIVE B1 GENE"/>
    <property type="match status" value="1"/>
</dbReference>
<feature type="domain" description="PTHB1 hairpin" evidence="2">
    <location>
        <begin position="117"/>
        <end position="183"/>
    </location>
</feature>
<dbReference type="HOGENOM" id="CLU_123641_0_0_1"/>
<sequence>HPGTPQVISSHFSLPISIVAKPSSPVKKQDHKVTLQTNQPCVNLMELLPELSQSDSGPSCVGLEYIHGPKATILTSKSSNRYRIQCDEYEGLGLVTNELVVRLQKRGLKVSTQDPVNLIEYFNLVDQHHLLRIGNEQLMFGLEQRAQQYRAIQRRLLTRFKDKTPSPLNCLDTLLDGTHAQVFLSHFSI</sequence>
<dbReference type="InterPro" id="IPR026511">
    <property type="entry name" value="PTHB1"/>
</dbReference>
<evidence type="ECO:0000313" key="3">
    <source>
        <dbReference type="Ensembl" id="ENSCSAVP00000007563.1"/>
    </source>
</evidence>
<keyword evidence="4" id="KW-1185">Reference proteome</keyword>
<dbReference type="AlphaFoldDB" id="H2YQF5"/>
<reference evidence="3" key="3">
    <citation type="submission" date="2025-09" db="UniProtKB">
        <authorList>
            <consortium name="Ensembl"/>
        </authorList>
    </citation>
    <scope>IDENTIFICATION</scope>
</reference>
<reference evidence="3" key="2">
    <citation type="submission" date="2025-08" db="UniProtKB">
        <authorList>
            <consortium name="Ensembl"/>
        </authorList>
    </citation>
    <scope>IDENTIFICATION</scope>
</reference>
<name>H2YQF5_CIOSA</name>